<protein>
    <submittedName>
        <fullName evidence="5">Substrate-binding domain-containing protein</fullName>
    </submittedName>
</protein>
<dbReference type="RefSeq" id="WP_178935354.1">
    <property type="nucleotide sequence ID" value="NZ_JACBAZ010000058.1"/>
</dbReference>
<keyword evidence="3" id="KW-0804">Transcription</keyword>
<evidence type="ECO:0000256" key="3">
    <source>
        <dbReference type="ARBA" id="ARBA00023163"/>
    </source>
</evidence>
<dbReference type="InterPro" id="IPR046335">
    <property type="entry name" value="LacI/GalR-like_sensor"/>
</dbReference>
<reference evidence="5 6" key="1">
    <citation type="submission" date="2020-07" db="EMBL/GenBank/DDBJ databases">
        <title>Roseicoccus Jingziensis gen. nov., sp. nov., isolated from coastal seawater.</title>
        <authorList>
            <person name="Feng X."/>
        </authorList>
    </citation>
    <scope>NUCLEOTIDE SEQUENCE [LARGE SCALE GENOMIC DNA]</scope>
    <source>
        <strain evidence="5 6">N1E253</strain>
    </source>
</reference>
<keyword evidence="2" id="KW-0238">DNA-binding</keyword>
<evidence type="ECO:0000313" key="5">
    <source>
        <dbReference type="EMBL" id="NWK57824.1"/>
    </source>
</evidence>
<keyword evidence="1" id="KW-0805">Transcription regulation</keyword>
<dbReference type="GO" id="GO:0000976">
    <property type="term" value="F:transcription cis-regulatory region binding"/>
    <property type="evidence" value="ECO:0007669"/>
    <property type="project" value="TreeGrafter"/>
</dbReference>
<feature type="domain" description="Transcriptional regulator LacI/GalR-like sensor" evidence="4">
    <location>
        <begin position="104"/>
        <end position="192"/>
    </location>
</feature>
<name>A0A851GU16_9BACT</name>
<comment type="caution">
    <text evidence="5">The sequence shown here is derived from an EMBL/GenBank/DDBJ whole genome shotgun (WGS) entry which is preliminary data.</text>
</comment>
<gene>
    <name evidence="5" type="ORF">HW115_19550</name>
</gene>
<dbReference type="InterPro" id="IPR028082">
    <property type="entry name" value="Peripla_BP_I"/>
</dbReference>
<dbReference type="EMBL" id="JACBAZ010000058">
    <property type="protein sequence ID" value="NWK57824.1"/>
    <property type="molecule type" value="Genomic_DNA"/>
</dbReference>
<evidence type="ECO:0000313" key="6">
    <source>
        <dbReference type="Proteomes" id="UP000557872"/>
    </source>
</evidence>
<dbReference type="Pfam" id="PF13377">
    <property type="entry name" value="Peripla_BP_3"/>
    <property type="match status" value="1"/>
</dbReference>
<evidence type="ECO:0000256" key="2">
    <source>
        <dbReference type="ARBA" id="ARBA00023125"/>
    </source>
</evidence>
<dbReference type="SUPFAM" id="SSF53822">
    <property type="entry name" value="Periplasmic binding protein-like I"/>
    <property type="match status" value="1"/>
</dbReference>
<accession>A0A851GU16</accession>
<dbReference type="AlphaFoldDB" id="A0A851GU16"/>
<sequence>MPSVLQRRRVAFLPGYYVYRIHRGIAKYAAEHRWILDSSMAISGQVPENWQGDGIISYLARREDVDKKIESCGVPTVDLSYRPNRFGAPRVFHDNVLIGRMAGEHLLSQGFRDIGYVGYWEGYNDTERMAGLKEIVIGAGRHFHELHWEKIEEELSALPRPLALMIQNDYLAVTLLQKLEDLGVRVPEEVAV</sequence>
<dbReference type="PANTHER" id="PTHR30146:SF24">
    <property type="entry name" value="XYLOSE OPERON REGULATORY PROTEIN"/>
    <property type="match status" value="1"/>
</dbReference>
<evidence type="ECO:0000256" key="1">
    <source>
        <dbReference type="ARBA" id="ARBA00023015"/>
    </source>
</evidence>
<dbReference type="GO" id="GO:0003700">
    <property type="term" value="F:DNA-binding transcription factor activity"/>
    <property type="evidence" value="ECO:0007669"/>
    <property type="project" value="TreeGrafter"/>
</dbReference>
<evidence type="ECO:0000259" key="4">
    <source>
        <dbReference type="Pfam" id="PF13377"/>
    </source>
</evidence>
<proteinExistence type="predicted"/>
<keyword evidence="6" id="KW-1185">Reference proteome</keyword>
<dbReference type="Gene3D" id="3.40.50.2300">
    <property type="match status" value="2"/>
</dbReference>
<feature type="non-terminal residue" evidence="5">
    <location>
        <position position="192"/>
    </location>
</feature>
<dbReference type="PANTHER" id="PTHR30146">
    <property type="entry name" value="LACI-RELATED TRANSCRIPTIONAL REPRESSOR"/>
    <property type="match status" value="1"/>
</dbReference>
<organism evidence="5 6">
    <name type="scientific">Oceaniferula marina</name>
    <dbReference type="NCBI Taxonomy" id="2748318"/>
    <lineage>
        <taxon>Bacteria</taxon>
        <taxon>Pseudomonadati</taxon>
        <taxon>Verrucomicrobiota</taxon>
        <taxon>Verrucomicrobiia</taxon>
        <taxon>Verrucomicrobiales</taxon>
        <taxon>Verrucomicrobiaceae</taxon>
        <taxon>Oceaniferula</taxon>
    </lineage>
</organism>
<dbReference type="Proteomes" id="UP000557872">
    <property type="component" value="Unassembled WGS sequence"/>
</dbReference>